<name>A0ABT9YL68_9BACI</name>
<dbReference type="Proteomes" id="UP001225034">
    <property type="component" value="Unassembled WGS sequence"/>
</dbReference>
<evidence type="ECO:0000313" key="6">
    <source>
        <dbReference type="EMBL" id="MDQ0208627.1"/>
    </source>
</evidence>
<protein>
    <submittedName>
        <fullName evidence="6">AcrR family transcriptional regulator</fullName>
    </submittedName>
</protein>
<feature type="domain" description="HTH tetR-type" evidence="5">
    <location>
        <begin position="1"/>
        <end position="61"/>
    </location>
</feature>
<evidence type="ECO:0000256" key="2">
    <source>
        <dbReference type="ARBA" id="ARBA00023125"/>
    </source>
</evidence>
<evidence type="ECO:0000256" key="1">
    <source>
        <dbReference type="ARBA" id="ARBA00023015"/>
    </source>
</evidence>
<proteinExistence type="predicted"/>
<evidence type="ECO:0000256" key="3">
    <source>
        <dbReference type="ARBA" id="ARBA00023163"/>
    </source>
</evidence>
<dbReference type="InterPro" id="IPR036271">
    <property type="entry name" value="Tet_transcr_reg_TetR-rel_C_sf"/>
</dbReference>
<organism evidence="6 7">
    <name type="scientific">Alkalicoccobacillus murimartini</name>
    <dbReference type="NCBI Taxonomy" id="171685"/>
    <lineage>
        <taxon>Bacteria</taxon>
        <taxon>Bacillati</taxon>
        <taxon>Bacillota</taxon>
        <taxon>Bacilli</taxon>
        <taxon>Bacillales</taxon>
        <taxon>Bacillaceae</taxon>
        <taxon>Alkalicoccobacillus</taxon>
    </lineage>
</organism>
<dbReference type="SUPFAM" id="SSF46689">
    <property type="entry name" value="Homeodomain-like"/>
    <property type="match status" value="1"/>
</dbReference>
<dbReference type="Pfam" id="PF00440">
    <property type="entry name" value="TetR_N"/>
    <property type="match status" value="1"/>
</dbReference>
<dbReference type="InterPro" id="IPR001647">
    <property type="entry name" value="HTH_TetR"/>
</dbReference>
<dbReference type="Gene3D" id="1.10.10.60">
    <property type="entry name" value="Homeodomain-like"/>
    <property type="match status" value="1"/>
</dbReference>
<dbReference type="InterPro" id="IPR009057">
    <property type="entry name" value="Homeodomain-like_sf"/>
</dbReference>
<dbReference type="PANTHER" id="PTHR47506">
    <property type="entry name" value="TRANSCRIPTIONAL REGULATORY PROTEIN"/>
    <property type="match status" value="1"/>
</dbReference>
<keyword evidence="3" id="KW-0804">Transcription</keyword>
<gene>
    <name evidence="6" type="ORF">J2S05_003439</name>
</gene>
<dbReference type="PRINTS" id="PR00455">
    <property type="entry name" value="HTHTETR"/>
</dbReference>
<sequence length="193" mass="22486">MHTKDLIKMHSVELFAQLGYEGTSISQIVKKVGIKKSSFYSHYENKESLLNDVLETMTEDYIHYIENSLNEREGDNVETTLYRCFLKYIEDNTDENDPSNKIYNQITQYPPVESKEKIKSMLKYCSEKVDRLFIELIRQGQCNGEISNELQAENITSSYFSLIEGLSLSSKLFEEAHLQVKGAWIIFWRGIRS</sequence>
<evidence type="ECO:0000256" key="4">
    <source>
        <dbReference type="PROSITE-ProRule" id="PRU00335"/>
    </source>
</evidence>
<dbReference type="PANTHER" id="PTHR47506:SF6">
    <property type="entry name" value="HTH-TYPE TRANSCRIPTIONAL REPRESSOR NEMR"/>
    <property type="match status" value="1"/>
</dbReference>
<evidence type="ECO:0000259" key="5">
    <source>
        <dbReference type="PROSITE" id="PS50977"/>
    </source>
</evidence>
<dbReference type="EMBL" id="JAUSUA010000006">
    <property type="protein sequence ID" value="MDQ0208627.1"/>
    <property type="molecule type" value="Genomic_DNA"/>
</dbReference>
<keyword evidence="2 4" id="KW-0238">DNA-binding</keyword>
<dbReference type="SUPFAM" id="SSF48498">
    <property type="entry name" value="Tetracyclin repressor-like, C-terminal domain"/>
    <property type="match status" value="1"/>
</dbReference>
<keyword evidence="1" id="KW-0805">Transcription regulation</keyword>
<evidence type="ECO:0000313" key="7">
    <source>
        <dbReference type="Proteomes" id="UP001225034"/>
    </source>
</evidence>
<dbReference type="PROSITE" id="PS50977">
    <property type="entry name" value="HTH_TETR_2"/>
    <property type="match status" value="1"/>
</dbReference>
<feature type="DNA-binding region" description="H-T-H motif" evidence="4">
    <location>
        <begin position="24"/>
        <end position="43"/>
    </location>
</feature>
<reference evidence="6 7" key="1">
    <citation type="submission" date="2023-07" db="EMBL/GenBank/DDBJ databases">
        <title>Genomic Encyclopedia of Type Strains, Phase IV (KMG-IV): sequencing the most valuable type-strain genomes for metagenomic binning, comparative biology and taxonomic classification.</title>
        <authorList>
            <person name="Goeker M."/>
        </authorList>
    </citation>
    <scope>NUCLEOTIDE SEQUENCE [LARGE SCALE GENOMIC DNA]</scope>
    <source>
        <strain evidence="6 7">DSM 19154</strain>
    </source>
</reference>
<dbReference type="RefSeq" id="WP_306984837.1">
    <property type="nucleotide sequence ID" value="NZ_JAUSUA010000006.1"/>
</dbReference>
<comment type="caution">
    <text evidence="6">The sequence shown here is derived from an EMBL/GenBank/DDBJ whole genome shotgun (WGS) entry which is preliminary data.</text>
</comment>
<accession>A0ABT9YL68</accession>
<keyword evidence="7" id="KW-1185">Reference proteome</keyword>
<dbReference type="Gene3D" id="1.10.357.10">
    <property type="entry name" value="Tetracycline Repressor, domain 2"/>
    <property type="match status" value="1"/>
</dbReference>